<feature type="transmembrane region" description="Helical" evidence="5">
    <location>
        <begin position="294"/>
        <end position="314"/>
    </location>
</feature>
<feature type="transmembrane region" description="Helical" evidence="5">
    <location>
        <begin position="268"/>
        <end position="288"/>
    </location>
</feature>
<dbReference type="PANTHER" id="PTHR22950">
    <property type="entry name" value="AMINO ACID TRANSPORTER"/>
    <property type="match status" value="1"/>
</dbReference>
<evidence type="ECO:0000256" key="5">
    <source>
        <dbReference type="SAM" id="Phobius"/>
    </source>
</evidence>
<dbReference type="Pfam" id="PF01490">
    <property type="entry name" value="Aa_trans"/>
    <property type="match status" value="1"/>
</dbReference>
<name>A0AAI8UUN5_BEMTA</name>
<dbReference type="GO" id="GO:0005774">
    <property type="term" value="C:vacuolar membrane"/>
    <property type="evidence" value="ECO:0007669"/>
    <property type="project" value="TreeGrafter"/>
</dbReference>
<keyword evidence="3 5" id="KW-1133">Transmembrane helix</keyword>
<dbReference type="GO" id="GO:0015179">
    <property type="term" value="F:L-amino acid transmembrane transporter activity"/>
    <property type="evidence" value="ECO:0007669"/>
    <property type="project" value="TreeGrafter"/>
</dbReference>
<feature type="transmembrane region" description="Helical" evidence="5">
    <location>
        <begin position="326"/>
        <end position="347"/>
    </location>
</feature>
<gene>
    <name evidence="7" type="ORF">BEMITA_LOCUS38</name>
</gene>
<feature type="transmembrane region" description="Helical" evidence="5">
    <location>
        <begin position="145"/>
        <end position="164"/>
    </location>
</feature>
<feature type="transmembrane region" description="Helical" evidence="5">
    <location>
        <begin position="82"/>
        <end position="100"/>
    </location>
</feature>
<feature type="non-terminal residue" evidence="7">
    <location>
        <position position="1"/>
    </location>
</feature>
<evidence type="ECO:0000313" key="8">
    <source>
        <dbReference type="Proteomes" id="UP001152759"/>
    </source>
</evidence>
<accession>A0AAI8UUN5</accession>
<protein>
    <recommendedName>
        <fullName evidence="6">Amino acid transporter transmembrane domain-containing protein</fullName>
    </recommendedName>
</protein>
<evidence type="ECO:0000256" key="1">
    <source>
        <dbReference type="ARBA" id="ARBA00004141"/>
    </source>
</evidence>
<proteinExistence type="predicted"/>
<feature type="transmembrane region" description="Helical" evidence="5">
    <location>
        <begin position="224"/>
        <end position="248"/>
    </location>
</feature>
<keyword evidence="8" id="KW-1185">Reference proteome</keyword>
<dbReference type="Proteomes" id="UP001152759">
    <property type="component" value="Unassembled WGS sequence"/>
</dbReference>
<feature type="transmembrane region" description="Helical" evidence="5">
    <location>
        <begin position="185"/>
        <end position="204"/>
    </location>
</feature>
<comment type="subcellular location">
    <subcellularLocation>
        <location evidence="1">Membrane</location>
        <topology evidence="1">Multi-pass membrane protein</topology>
    </subcellularLocation>
</comment>
<feature type="domain" description="Amino acid transporter transmembrane" evidence="6">
    <location>
        <begin position="40"/>
        <end position="349"/>
    </location>
</feature>
<evidence type="ECO:0000313" key="7">
    <source>
        <dbReference type="EMBL" id="CAH0746872.1"/>
    </source>
</evidence>
<dbReference type="InterPro" id="IPR013057">
    <property type="entry name" value="AA_transpt_TM"/>
</dbReference>
<reference evidence="7" key="1">
    <citation type="submission" date="2021-12" db="EMBL/GenBank/DDBJ databases">
        <authorList>
            <person name="King R."/>
        </authorList>
    </citation>
    <scope>NUCLEOTIDE SEQUENCE</scope>
</reference>
<evidence type="ECO:0000256" key="3">
    <source>
        <dbReference type="ARBA" id="ARBA00022989"/>
    </source>
</evidence>
<organism evidence="7 8">
    <name type="scientific">Bemisia tabaci</name>
    <name type="common">Sweetpotato whitefly</name>
    <name type="synonym">Aleurodes tabaci</name>
    <dbReference type="NCBI Taxonomy" id="7038"/>
    <lineage>
        <taxon>Eukaryota</taxon>
        <taxon>Metazoa</taxon>
        <taxon>Ecdysozoa</taxon>
        <taxon>Arthropoda</taxon>
        <taxon>Hexapoda</taxon>
        <taxon>Insecta</taxon>
        <taxon>Pterygota</taxon>
        <taxon>Neoptera</taxon>
        <taxon>Paraneoptera</taxon>
        <taxon>Hemiptera</taxon>
        <taxon>Sternorrhyncha</taxon>
        <taxon>Aleyrodoidea</taxon>
        <taxon>Aleyrodidae</taxon>
        <taxon>Aleyrodinae</taxon>
        <taxon>Bemisia</taxon>
    </lineage>
</organism>
<dbReference type="AlphaFoldDB" id="A0AAI8UUN5"/>
<comment type="caution">
    <text evidence="7">The sequence shown here is derived from an EMBL/GenBank/DDBJ whole genome shotgun (WGS) entry which is preliminary data.</text>
</comment>
<keyword evidence="4 5" id="KW-0472">Membrane</keyword>
<dbReference type="EMBL" id="CAKKNF020000003">
    <property type="protein sequence ID" value="CAH0746872.1"/>
    <property type="molecule type" value="Genomic_DNA"/>
</dbReference>
<evidence type="ECO:0000256" key="2">
    <source>
        <dbReference type="ARBA" id="ARBA00022692"/>
    </source>
</evidence>
<keyword evidence="2 5" id="KW-0812">Transmembrane</keyword>
<dbReference type="PANTHER" id="PTHR22950:SF680">
    <property type="entry name" value="PROTON-COUPLED AMINO ACID TRANSPORTER 4-LIKE PROTEIN"/>
    <property type="match status" value="1"/>
</dbReference>
<evidence type="ECO:0000256" key="4">
    <source>
        <dbReference type="ARBA" id="ARBA00023136"/>
    </source>
</evidence>
<sequence>SSTEYELSRRKRVPRLTYPETIEAAFELGPGNFGRFKRLAGQICYVYMILLEFGGDCVYAIFIAENVKAICDHRYGAHSLRWYQTWLMIPLILICWIKNLKYLAPGSTLGTGCAVGCFGVIYYFIFSQPIALEGRKAVGSFREFALFFGTALFAMGAFGIVVPLKNKMTNPKRFGGTFGVVNATMIPNMTMYVLMGFFGYLAYGNFTQSSITLNLPQTGAIGDVIRILMAGSIFTTYPLCNYVVTDMVWHKWMKLKFGNNKHLDKWEYVFRTCLCFTNYLCCIAIPNLELFMSLSGSLCLPALGIFFPIIIHTLTFWHSYTGWRFFFFLFRAALIVALGLFAFLVSFSTTVYEIVTSIFLAEDNHV</sequence>
<feature type="transmembrane region" description="Helical" evidence="5">
    <location>
        <begin position="43"/>
        <end position="62"/>
    </location>
</feature>
<evidence type="ECO:0000259" key="6">
    <source>
        <dbReference type="Pfam" id="PF01490"/>
    </source>
</evidence>
<feature type="transmembrane region" description="Helical" evidence="5">
    <location>
        <begin position="107"/>
        <end position="125"/>
    </location>
</feature>